<evidence type="ECO:0000259" key="1">
    <source>
        <dbReference type="PROSITE" id="PS51832"/>
    </source>
</evidence>
<evidence type="ECO:0000313" key="3">
    <source>
        <dbReference type="Proteomes" id="UP001057877"/>
    </source>
</evidence>
<dbReference type="PANTHER" id="PTHR43155">
    <property type="entry name" value="CYCLIC DI-GMP PHOSPHODIESTERASE PA4108-RELATED"/>
    <property type="match status" value="1"/>
</dbReference>
<accession>A0ABY5S9Z2</accession>
<reference evidence="2" key="1">
    <citation type="submission" date="2022-01" db="EMBL/GenBank/DDBJ databases">
        <title>Paenibacillus spongiae sp. nov., isolated from marine sponge.</title>
        <authorList>
            <person name="Li Z."/>
            <person name="Zhang M."/>
        </authorList>
    </citation>
    <scope>NUCLEOTIDE SEQUENCE</scope>
    <source>
        <strain evidence="2">PHS-Z3</strain>
    </source>
</reference>
<dbReference type="RefSeq" id="WP_258386403.1">
    <property type="nucleotide sequence ID" value="NZ_CP091430.1"/>
</dbReference>
<feature type="domain" description="HD-GYP" evidence="1">
    <location>
        <begin position="117"/>
        <end position="313"/>
    </location>
</feature>
<dbReference type="PANTHER" id="PTHR43155:SF2">
    <property type="entry name" value="CYCLIC DI-GMP PHOSPHODIESTERASE PA4108"/>
    <property type="match status" value="1"/>
</dbReference>
<dbReference type="CDD" id="cd00077">
    <property type="entry name" value="HDc"/>
    <property type="match status" value="1"/>
</dbReference>
<dbReference type="Gene3D" id="1.10.3210.10">
    <property type="entry name" value="Hypothetical protein af1432"/>
    <property type="match status" value="1"/>
</dbReference>
<name>A0ABY5S9Z2_9BACL</name>
<dbReference type="InterPro" id="IPR003607">
    <property type="entry name" value="HD/PDEase_dom"/>
</dbReference>
<evidence type="ECO:0000313" key="2">
    <source>
        <dbReference type="EMBL" id="UVI30335.1"/>
    </source>
</evidence>
<dbReference type="SMART" id="SM00471">
    <property type="entry name" value="HDc"/>
    <property type="match status" value="1"/>
</dbReference>
<sequence length="361" mass="40359">MATVAVSQVKLGDKLNQDVLTPLGSVLFHKGKVLTPRELEILQAFLVPTVVIDSGDKKEEAEVISDKASESKELGEKTALGDQYDHTVRLLKRVFNDVVSGSGIPILDIRTQVEALLQHIDEYKILTFSPNAINHDEYLYHKSVMSAMSCYMIAQWIGLPKKDWMQAALAGLLHDIGNAKIDKAILNKPTTLTQAEAEEMKRHTVLGYQVLKNVTAITEGVKLAALQHHERVDGSGYPLGVQSDKIHPYAKLVAISDIFNAMTMKRAYRKANSPYLVLEQIQKDSFGKLEPAYVQTFIEKVTQFHNGTIVKLNDDRIGEIVFSDRNHPTRPWVSVNGNIINLVNESQLHIEEIVTNKETIK</sequence>
<protein>
    <submittedName>
        <fullName evidence="2">HD-GYP domain-containing protein</fullName>
    </submittedName>
</protein>
<dbReference type="Proteomes" id="UP001057877">
    <property type="component" value="Chromosome"/>
</dbReference>
<dbReference type="Pfam" id="PF13487">
    <property type="entry name" value="HD_5"/>
    <property type="match status" value="1"/>
</dbReference>
<keyword evidence="3" id="KW-1185">Reference proteome</keyword>
<dbReference type="PROSITE" id="PS51832">
    <property type="entry name" value="HD_GYP"/>
    <property type="match status" value="1"/>
</dbReference>
<gene>
    <name evidence="2" type="ORF">L1F29_00045</name>
</gene>
<proteinExistence type="predicted"/>
<dbReference type="InterPro" id="IPR037522">
    <property type="entry name" value="HD_GYP_dom"/>
</dbReference>
<dbReference type="SUPFAM" id="SSF109604">
    <property type="entry name" value="HD-domain/PDEase-like"/>
    <property type="match status" value="1"/>
</dbReference>
<dbReference type="EMBL" id="CP091430">
    <property type="protein sequence ID" value="UVI30335.1"/>
    <property type="molecule type" value="Genomic_DNA"/>
</dbReference>
<organism evidence="2 3">
    <name type="scientific">Paenibacillus spongiae</name>
    <dbReference type="NCBI Taxonomy" id="2909671"/>
    <lineage>
        <taxon>Bacteria</taxon>
        <taxon>Bacillati</taxon>
        <taxon>Bacillota</taxon>
        <taxon>Bacilli</taxon>
        <taxon>Bacillales</taxon>
        <taxon>Paenibacillaceae</taxon>
        <taxon>Paenibacillus</taxon>
    </lineage>
</organism>